<keyword evidence="3" id="KW-1185">Reference proteome</keyword>
<feature type="non-terminal residue" evidence="2">
    <location>
        <position position="1"/>
    </location>
</feature>
<keyword evidence="1" id="KW-0175">Coiled coil</keyword>
<comment type="caution">
    <text evidence="2">The sequence shown here is derived from an EMBL/GenBank/DDBJ whole genome shotgun (WGS) entry which is preliminary data.</text>
</comment>
<dbReference type="Proteomes" id="UP000269352">
    <property type="component" value="Unassembled WGS sequence"/>
</dbReference>
<evidence type="ECO:0000313" key="3">
    <source>
        <dbReference type="Proteomes" id="UP000269352"/>
    </source>
</evidence>
<protein>
    <submittedName>
        <fullName evidence="2">Uncharacterized protein</fullName>
    </submittedName>
</protein>
<evidence type="ECO:0000256" key="1">
    <source>
        <dbReference type="SAM" id="Coils"/>
    </source>
</evidence>
<evidence type="ECO:0000313" key="2">
    <source>
        <dbReference type="EMBL" id="GBR75286.1"/>
    </source>
</evidence>
<accession>A0A388TF14</accession>
<feature type="coiled-coil region" evidence="1">
    <location>
        <begin position="7"/>
        <end position="43"/>
    </location>
</feature>
<dbReference type="AlphaFoldDB" id="A0A388TF14"/>
<reference evidence="2 3" key="1">
    <citation type="journal article" date="2019" name="ISME J.">
        <title>Genome analyses of uncultured TG2/ZB3 bacteria in 'Margulisbacteria' specifically attached to ectosymbiotic spirochetes of protists in the termite gut.</title>
        <authorList>
            <person name="Utami Y.D."/>
            <person name="Kuwahara H."/>
            <person name="Igai K."/>
            <person name="Murakami T."/>
            <person name="Sugaya K."/>
            <person name="Morikawa T."/>
            <person name="Nagura Y."/>
            <person name="Yuki M."/>
            <person name="Deevong P."/>
            <person name="Inoue T."/>
            <person name="Kihara K."/>
            <person name="Lo N."/>
            <person name="Yamada A."/>
            <person name="Ohkuma M."/>
            <person name="Hongoh Y."/>
        </authorList>
    </citation>
    <scope>NUCLEOTIDE SEQUENCE [LARGE SCALE GENOMIC DNA]</scope>
    <source>
        <strain evidence="2">NkOx7-01</strain>
    </source>
</reference>
<sequence length="281" mass="32648">LNLKIQYATLEAQAEVEKANAEIKNEEERATKIKEIRANLAAKIKEIGKEHEDSSSQRNIAEKELATTQMYERGEISKREYETKIRDIGMASLESQREALLKAGEDTIEIDKKISEKRIEIAEEEAEQRKEIFEALYNAMNEIVSLFFDAELAKISQEMEDLQHYYTTDAEEARKNADKKYITEEEMQRRQLELKRKQAQAEKNQSMFNAGIQMAEGIVRIKTYLPLFRVVILQNQLLTSQHRLYISPRLTAFHFSTVQHSTNPPSFEPQAFLAAMQTHFR</sequence>
<dbReference type="EMBL" id="BGZN01000224">
    <property type="protein sequence ID" value="GBR75286.1"/>
    <property type="molecule type" value="Genomic_DNA"/>
</dbReference>
<proteinExistence type="predicted"/>
<gene>
    <name evidence="2" type="ORF">NO1_2294</name>
</gene>
<organism evidence="2 3">
    <name type="scientific">Termititenax aidoneus</name>
    <dbReference type="NCBI Taxonomy" id="2218524"/>
    <lineage>
        <taxon>Bacteria</taxon>
        <taxon>Bacillati</taxon>
        <taxon>Candidatus Margulisiibacteriota</taxon>
        <taxon>Candidatus Termititenacia</taxon>
        <taxon>Candidatus Termititenacales</taxon>
        <taxon>Candidatus Termititenacaceae</taxon>
        <taxon>Candidatus Termititenax</taxon>
    </lineage>
</organism>
<name>A0A388TF14_TERA1</name>